<evidence type="ECO:0000313" key="2">
    <source>
        <dbReference type="EMBL" id="MBL0742216.1"/>
    </source>
</evidence>
<keyword evidence="3" id="KW-1185">Reference proteome</keyword>
<comment type="caution">
    <text evidence="2">The sequence shown here is derived from an EMBL/GenBank/DDBJ whole genome shotgun (WGS) entry which is preliminary data.</text>
</comment>
<dbReference type="CDD" id="cd02440">
    <property type="entry name" value="AdoMet_MTases"/>
    <property type="match status" value="1"/>
</dbReference>
<accession>A0ABS1KRY3</accession>
<dbReference type="Gene3D" id="3.40.50.150">
    <property type="entry name" value="Vaccinia Virus protein VP39"/>
    <property type="match status" value="1"/>
</dbReference>
<reference evidence="2 3" key="1">
    <citation type="submission" date="2021-01" db="EMBL/GenBank/DDBJ databases">
        <title>Chryseolinea sp. Jin1 Genome sequencing and assembly.</title>
        <authorList>
            <person name="Kim I."/>
        </authorList>
    </citation>
    <scope>NUCLEOTIDE SEQUENCE [LARGE SCALE GENOMIC DNA]</scope>
    <source>
        <strain evidence="2 3">Jin1</strain>
    </source>
</reference>
<dbReference type="InterPro" id="IPR029063">
    <property type="entry name" value="SAM-dependent_MTases_sf"/>
</dbReference>
<dbReference type="RefSeq" id="WP_202010225.1">
    <property type="nucleotide sequence ID" value="NZ_JAERRB010000004.1"/>
</dbReference>
<keyword evidence="2" id="KW-0489">Methyltransferase</keyword>
<dbReference type="SUPFAM" id="SSF53335">
    <property type="entry name" value="S-adenosyl-L-methionine-dependent methyltransferases"/>
    <property type="match status" value="1"/>
</dbReference>
<proteinExistence type="predicted"/>
<name>A0ABS1KRY3_9BACT</name>
<evidence type="ECO:0000313" key="3">
    <source>
        <dbReference type="Proteomes" id="UP000613030"/>
    </source>
</evidence>
<dbReference type="Pfam" id="PF08241">
    <property type="entry name" value="Methyltransf_11"/>
    <property type="match status" value="1"/>
</dbReference>
<dbReference type="EMBL" id="JAERRB010000004">
    <property type="protein sequence ID" value="MBL0742216.1"/>
    <property type="molecule type" value="Genomic_DNA"/>
</dbReference>
<dbReference type="GO" id="GO:0008168">
    <property type="term" value="F:methyltransferase activity"/>
    <property type="evidence" value="ECO:0007669"/>
    <property type="project" value="UniProtKB-KW"/>
</dbReference>
<gene>
    <name evidence="2" type="ORF">JI741_13385</name>
</gene>
<sequence length="207" mass="24161">MNVQVKHTTYYDLNYNDKARFNSFWHQIDAALRLKPGKIMEIGTGSGVVKFVLQKSGTEVTTIDIDPNLGPDIVASVLSIPLPDNSFDVALCCQVLEHLPYENFLPALKEIRRLVKGHLILSLPDLHRAYRFNLQAPLIGEIKFLWTLPRWKPLEWKFDGEHYWNISNKNYPVSRIRNDIRNAGFSIENEFCVYEISWHRFFILKKE</sequence>
<keyword evidence="2" id="KW-0808">Transferase</keyword>
<organism evidence="2 3">
    <name type="scientific">Chryseolinea lacunae</name>
    <dbReference type="NCBI Taxonomy" id="2801331"/>
    <lineage>
        <taxon>Bacteria</taxon>
        <taxon>Pseudomonadati</taxon>
        <taxon>Bacteroidota</taxon>
        <taxon>Cytophagia</taxon>
        <taxon>Cytophagales</taxon>
        <taxon>Fulvivirgaceae</taxon>
        <taxon>Chryseolinea</taxon>
    </lineage>
</organism>
<feature type="domain" description="Methyltransferase type 11" evidence="1">
    <location>
        <begin position="41"/>
        <end position="116"/>
    </location>
</feature>
<protein>
    <submittedName>
        <fullName evidence="2">Class I SAM-dependent methyltransferase</fullName>
    </submittedName>
</protein>
<dbReference type="GO" id="GO:0032259">
    <property type="term" value="P:methylation"/>
    <property type="evidence" value="ECO:0007669"/>
    <property type="project" value="UniProtKB-KW"/>
</dbReference>
<dbReference type="Proteomes" id="UP000613030">
    <property type="component" value="Unassembled WGS sequence"/>
</dbReference>
<dbReference type="InterPro" id="IPR013216">
    <property type="entry name" value="Methyltransf_11"/>
</dbReference>
<evidence type="ECO:0000259" key="1">
    <source>
        <dbReference type="Pfam" id="PF08241"/>
    </source>
</evidence>